<gene>
    <name evidence="1" type="ORF">S01H4_58390</name>
</gene>
<reference evidence="1" key="1">
    <citation type="journal article" date="2014" name="Front. Microbiol.">
        <title>High frequency of phylogenetically diverse reductive dehalogenase-homologous genes in deep subseafloor sedimentary metagenomes.</title>
        <authorList>
            <person name="Kawai M."/>
            <person name="Futagami T."/>
            <person name="Toyoda A."/>
            <person name="Takaki Y."/>
            <person name="Nishi S."/>
            <person name="Hori S."/>
            <person name="Arai W."/>
            <person name="Tsubouchi T."/>
            <person name="Morono Y."/>
            <person name="Uchiyama I."/>
            <person name="Ito T."/>
            <person name="Fujiyama A."/>
            <person name="Inagaki F."/>
            <person name="Takami H."/>
        </authorList>
    </citation>
    <scope>NUCLEOTIDE SEQUENCE</scope>
    <source>
        <strain evidence="1">Expedition CK06-06</strain>
    </source>
</reference>
<proteinExistence type="predicted"/>
<sequence>SKVFYHNYFFDEYKCVLKIALTSPLYDNEDFWDNTVNNGDCLDLKCEKFDLTKYVYLLHLE</sequence>
<name>X1F151_9ZZZZ</name>
<protein>
    <submittedName>
        <fullName evidence="1">Uncharacterized protein</fullName>
    </submittedName>
</protein>
<evidence type="ECO:0000313" key="1">
    <source>
        <dbReference type="EMBL" id="GAH14523.1"/>
    </source>
</evidence>
<feature type="non-terminal residue" evidence="1">
    <location>
        <position position="1"/>
    </location>
</feature>
<organism evidence="1">
    <name type="scientific">marine sediment metagenome</name>
    <dbReference type="NCBI Taxonomy" id="412755"/>
    <lineage>
        <taxon>unclassified sequences</taxon>
        <taxon>metagenomes</taxon>
        <taxon>ecological metagenomes</taxon>
    </lineage>
</organism>
<comment type="caution">
    <text evidence="1">The sequence shown here is derived from an EMBL/GenBank/DDBJ whole genome shotgun (WGS) entry which is preliminary data.</text>
</comment>
<dbReference type="EMBL" id="BART01034102">
    <property type="protein sequence ID" value="GAH14523.1"/>
    <property type="molecule type" value="Genomic_DNA"/>
</dbReference>
<accession>X1F151</accession>
<dbReference type="AlphaFoldDB" id="X1F151"/>